<dbReference type="EMBL" id="JAGPNK010000002">
    <property type="protein sequence ID" value="KAH7325659.1"/>
    <property type="molecule type" value="Genomic_DNA"/>
</dbReference>
<evidence type="ECO:0000313" key="2">
    <source>
        <dbReference type="EMBL" id="KAH7325659.1"/>
    </source>
</evidence>
<name>A0A8K0SYF0_9HYPO</name>
<sequence>MKLFTLLLVTAQAAGTVGCEIGRNLQYERTDGSSHNLDCLSSNAAHDSVVAICLLQVNKLSHVIQCTDSEEELTLSSSVEPGSPVDGVDLVPLPDGQHPDKNDGMLYYTPRGLLVSAAEPCFASNACKANLPDLFRLCPYDDIPKFVQCLCCHLVDDKDIQSLQSFINQYVLARDQQLVSDHASSSAMEFTTAFNNFIADRPNSTHIEWKKCMSSNIGNLNS</sequence>
<keyword evidence="1" id="KW-0732">Signal</keyword>
<evidence type="ECO:0000313" key="3">
    <source>
        <dbReference type="Proteomes" id="UP000813444"/>
    </source>
</evidence>
<dbReference type="PROSITE" id="PS51257">
    <property type="entry name" value="PROKAR_LIPOPROTEIN"/>
    <property type="match status" value="1"/>
</dbReference>
<accession>A0A8K0SYF0</accession>
<gene>
    <name evidence="2" type="ORF">B0I35DRAFT_474407</name>
</gene>
<organism evidence="2 3">
    <name type="scientific">Stachybotrys elegans</name>
    <dbReference type="NCBI Taxonomy" id="80388"/>
    <lineage>
        <taxon>Eukaryota</taxon>
        <taxon>Fungi</taxon>
        <taxon>Dikarya</taxon>
        <taxon>Ascomycota</taxon>
        <taxon>Pezizomycotina</taxon>
        <taxon>Sordariomycetes</taxon>
        <taxon>Hypocreomycetidae</taxon>
        <taxon>Hypocreales</taxon>
        <taxon>Stachybotryaceae</taxon>
        <taxon>Stachybotrys</taxon>
    </lineage>
</organism>
<dbReference type="AlphaFoldDB" id="A0A8K0SYF0"/>
<feature type="chain" id="PRO_5035425928" description="Cyanovirin-N domain-containing protein" evidence="1">
    <location>
        <begin position="19"/>
        <end position="222"/>
    </location>
</feature>
<evidence type="ECO:0008006" key="4">
    <source>
        <dbReference type="Google" id="ProtNLM"/>
    </source>
</evidence>
<reference evidence="2" key="1">
    <citation type="journal article" date="2021" name="Nat. Commun.">
        <title>Genetic determinants of endophytism in the Arabidopsis root mycobiome.</title>
        <authorList>
            <person name="Mesny F."/>
            <person name="Miyauchi S."/>
            <person name="Thiergart T."/>
            <person name="Pickel B."/>
            <person name="Atanasova L."/>
            <person name="Karlsson M."/>
            <person name="Huettel B."/>
            <person name="Barry K.W."/>
            <person name="Haridas S."/>
            <person name="Chen C."/>
            <person name="Bauer D."/>
            <person name="Andreopoulos W."/>
            <person name="Pangilinan J."/>
            <person name="LaButti K."/>
            <person name="Riley R."/>
            <person name="Lipzen A."/>
            <person name="Clum A."/>
            <person name="Drula E."/>
            <person name="Henrissat B."/>
            <person name="Kohler A."/>
            <person name="Grigoriev I.V."/>
            <person name="Martin F.M."/>
            <person name="Hacquard S."/>
        </authorList>
    </citation>
    <scope>NUCLEOTIDE SEQUENCE</scope>
    <source>
        <strain evidence="2">MPI-CAGE-CH-0235</strain>
    </source>
</reference>
<evidence type="ECO:0000256" key="1">
    <source>
        <dbReference type="SAM" id="SignalP"/>
    </source>
</evidence>
<dbReference type="OrthoDB" id="10650321at2759"/>
<comment type="caution">
    <text evidence="2">The sequence shown here is derived from an EMBL/GenBank/DDBJ whole genome shotgun (WGS) entry which is preliminary data.</text>
</comment>
<protein>
    <recommendedName>
        <fullName evidence="4">Cyanovirin-N domain-containing protein</fullName>
    </recommendedName>
</protein>
<keyword evidence="3" id="KW-1185">Reference proteome</keyword>
<dbReference type="Proteomes" id="UP000813444">
    <property type="component" value="Unassembled WGS sequence"/>
</dbReference>
<proteinExistence type="predicted"/>
<feature type="signal peptide" evidence="1">
    <location>
        <begin position="1"/>
        <end position="18"/>
    </location>
</feature>